<evidence type="ECO:0008006" key="6">
    <source>
        <dbReference type="Google" id="ProtNLM"/>
    </source>
</evidence>
<feature type="domain" description="SAC" evidence="2">
    <location>
        <begin position="280"/>
        <end position="655"/>
    </location>
</feature>
<feature type="compositionally biased region" description="Acidic residues" evidence="1">
    <location>
        <begin position="132"/>
        <end position="146"/>
    </location>
</feature>
<evidence type="ECO:0000256" key="1">
    <source>
        <dbReference type="SAM" id="MobiDB-lite"/>
    </source>
</evidence>
<feature type="region of interest" description="Disordered" evidence="1">
    <location>
        <begin position="226"/>
        <end position="257"/>
    </location>
</feature>
<feature type="region of interest" description="Disordered" evidence="1">
    <location>
        <begin position="844"/>
        <end position="882"/>
    </location>
</feature>
<evidence type="ECO:0000259" key="2">
    <source>
        <dbReference type="PROSITE" id="PS50275"/>
    </source>
</evidence>
<reference evidence="4 5" key="1">
    <citation type="journal article" date="2024" name="IMA Fungus">
        <title>IMA Genome - F19 : A genome assembly and annotation guide to empower mycologists, including annotated draft genome sequences of Ceratocystis pirilliformis, Diaporthe australafricana, Fusarium ophioides, Paecilomyces lecythidis, and Sporothrix stenoceras.</title>
        <authorList>
            <person name="Aylward J."/>
            <person name="Wilson A.M."/>
            <person name="Visagie C.M."/>
            <person name="Spraker J."/>
            <person name="Barnes I."/>
            <person name="Buitendag C."/>
            <person name="Ceriani C."/>
            <person name="Del Mar Angel L."/>
            <person name="du Plessis D."/>
            <person name="Fuchs T."/>
            <person name="Gasser K."/>
            <person name="Kramer D."/>
            <person name="Li W."/>
            <person name="Munsamy K."/>
            <person name="Piso A."/>
            <person name="Price J.L."/>
            <person name="Sonnekus B."/>
            <person name="Thomas C."/>
            <person name="van der Nest A."/>
            <person name="van Dijk A."/>
            <person name="van Heerden A."/>
            <person name="van Vuuren N."/>
            <person name="Yilmaz N."/>
            <person name="Duong T.A."/>
            <person name="van der Merwe N.A."/>
            <person name="Wingfield M.J."/>
            <person name="Wingfield B.D."/>
        </authorList>
    </citation>
    <scope>NUCLEOTIDE SEQUENCE [LARGE SCALE GENOMIC DNA]</scope>
    <source>
        <strain evidence="4 5">CMW 18300</strain>
    </source>
</reference>
<dbReference type="InterPro" id="IPR002013">
    <property type="entry name" value="SAC_dom"/>
</dbReference>
<sequence length="990" mass="109264">MPSLARKVIIAAAVDGLLIQPLATKKEHKPSPPVRIRYGDAAISFVSRDGLPDLSKPNSSFEAFGVVGLITLSRFSYLVSITRRKQVAVIRGCPVYVITEVALTPCSSYNDASESVAKTAAQPQNKEAGETAGDDTDTEADDDTDTDTASIKSDEVLTDDERPDEPDGSKLSATSVAKDVMTRRGSYGRFAQRWFSSSGWTLEQKRSMGLSHSEENVNNVVDKAAESNLPGDSKAPAAMKEDTGSPEAAGVPVEDAKEEKLAPPALLPKLLRTTQILFGSSQSYFFSYDYDITRSLSRQQEVTPQGDTPLHRKTDPMFFWNQNVIQPFIDAGVDSLALPLMKGFVGQRTFTVDQKPEQLDEYKGSVEMNDFASNWSVSGPDSEAARTTPPSGTIPVTPRSSERQFDITVISRRPVKRAGLRYLRRGIDEEGWCANSVETEQLLSPAIIDTSSKIYSFLQIRGSIPVFFTQSPYSLKPSPVFQHSDDSNFQALKKHFDRLRQQYGSLQVANLVEKHGVEAPIGQKYQQGMERYNETGPKEDVVPFEWFDFHDACRGMKFENVQKIIDTLQDQLDTLGSTVEEAGKINTQQKGVIRTNCMDCLDRTNVCQSSFAKYMLDAQLKEQGYDMTAQLDQLNSWFNTLWADNGDAISKQYASTAAMKGDYTRTKKRNYRGALADAGLGLTRFFNGMVNDFFLQATIDFLLGNVTSLVFDEFETNMMTKDPAVSIQKMRDQAIELCQKRVVEDAKEEFIGGWTFLSPAVTNNIMTTPLQEVVFLLTDTAIYLCRFDWNLDKVSSFERVDLSHIKSIKCGTYITSTVSATQVDESKNIGLVVIYEPGSNDYRRVNTRSLSSTKNNGLETTSDDTQGPKASDSSSSSSVQSRLTGLLGRKGNAAPAETKRLALKAPYTNSSLADCGGKSDASRMTETQLVAAVAHEIERLAFLNQPVSGTVEAKRQSIIEDGDIVSLAEAKSNVGILETLGYNLKRLVWA</sequence>
<protein>
    <recommendedName>
        <fullName evidence="6">SacI domain-containing protein</fullName>
    </recommendedName>
</protein>
<dbReference type="Proteomes" id="UP001583177">
    <property type="component" value="Unassembled WGS sequence"/>
</dbReference>
<dbReference type="Pfam" id="PF12456">
    <property type="entry name" value="hSac2"/>
    <property type="match status" value="1"/>
</dbReference>
<feature type="compositionally biased region" description="Polar residues" evidence="1">
    <location>
        <begin position="847"/>
        <end position="865"/>
    </location>
</feature>
<dbReference type="PANTHER" id="PTHR45662">
    <property type="entry name" value="PHOSPHATIDYLINOSITIDE PHOSPHATASE SAC1"/>
    <property type="match status" value="1"/>
</dbReference>
<name>A0ABR3XQK4_9PEZI</name>
<evidence type="ECO:0000259" key="3">
    <source>
        <dbReference type="PROSITE" id="PS51791"/>
    </source>
</evidence>
<feature type="compositionally biased region" description="Acidic residues" evidence="1">
    <location>
        <begin position="156"/>
        <end position="166"/>
    </location>
</feature>
<feature type="region of interest" description="Disordered" evidence="1">
    <location>
        <begin position="377"/>
        <end position="399"/>
    </location>
</feature>
<dbReference type="PANTHER" id="PTHR45662:SF7">
    <property type="entry name" value="SACI DOMAIN PROTEIN (AFU_ORTHOLOGUE AFUA_1G15890)"/>
    <property type="match status" value="1"/>
</dbReference>
<keyword evidence="5" id="KW-1185">Reference proteome</keyword>
<feature type="compositionally biased region" description="Low complexity" evidence="1">
    <location>
        <begin position="871"/>
        <end position="881"/>
    </location>
</feature>
<feature type="region of interest" description="Disordered" evidence="1">
    <location>
        <begin position="115"/>
        <end position="176"/>
    </location>
</feature>
<dbReference type="InterPro" id="IPR022158">
    <property type="entry name" value="Inositol_phosphatase"/>
</dbReference>
<feature type="domain" description="HSac2" evidence="3">
    <location>
        <begin position="725"/>
        <end position="887"/>
    </location>
</feature>
<dbReference type="Pfam" id="PF02383">
    <property type="entry name" value="Syja_N"/>
    <property type="match status" value="1"/>
</dbReference>
<dbReference type="PROSITE" id="PS51791">
    <property type="entry name" value="HSAC2"/>
    <property type="match status" value="1"/>
</dbReference>
<evidence type="ECO:0000313" key="4">
    <source>
        <dbReference type="EMBL" id="KAL1878266.1"/>
    </source>
</evidence>
<organism evidence="4 5">
    <name type="scientific">Diaporthe australafricana</name>
    <dbReference type="NCBI Taxonomy" id="127596"/>
    <lineage>
        <taxon>Eukaryota</taxon>
        <taxon>Fungi</taxon>
        <taxon>Dikarya</taxon>
        <taxon>Ascomycota</taxon>
        <taxon>Pezizomycotina</taxon>
        <taxon>Sordariomycetes</taxon>
        <taxon>Sordariomycetidae</taxon>
        <taxon>Diaporthales</taxon>
        <taxon>Diaporthaceae</taxon>
        <taxon>Diaporthe</taxon>
    </lineage>
</organism>
<comment type="caution">
    <text evidence="4">The sequence shown here is derived from an EMBL/GenBank/DDBJ whole genome shotgun (WGS) entry which is preliminary data.</text>
</comment>
<accession>A0ABR3XQK4</accession>
<gene>
    <name evidence="4" type="ORF">Daus18300_002184</name>
</gene>
<proteinExistence type="predicted"/>
<dbReference type="PROSITE" id="PS50275">
    <property type="entry name" value="SAC"/>
    <property type="match status" value="1"/>
</dbReference>
<evidence type="ECO:0000313" key="5">
    <source>
        <dbReference type="Proteomes" id="UP001583177"/>
    </source>
</evidence>
<dbReference type="EMBL" id="JAWRVE010000012">
    <property type="protein sequence ID" value="KAL1878266.1"/>
    <property type="molecule type" value="Genomic_DNA"/>
</dbReference>
<dbReference type="InterPro" id="IPR034753">
    <property type="entry name" value="hSac2"/>
</dbReference>